<proteinExistence type="predicted"/>
<accession>A0A6A6KBQ7</accession>
<evidence type="ECO:0000313" key="3">
    <source>
        <dbReference type="Proteomes" id="UP000467840"/>
    </source>
</evidence>
<comment type="caution">
    <text evidence="2">The sequence shown here is derived from an EMBL/GenBank/DDBJ whole genome shotgun (WGS) entry which is preliminary data.</text>
</comment>
<sequence length="139" mass="15557">MNLCCLRDWWPKELGPMATNPHPTLTIPIARVEIPKPSPFKGARSARVKNFHSLKEDQRVGPSDALREDGEQDNGMGDAAKEKDTEECATQEESELPRELPPEEQVGCVSEPPVARSPKEVALPKQEGTRQHHSRRSKE</sequence>
<dbReference type="AlphaFoldDB" id="A0A6A6KBQ7"/>
<organism evidence="2 3">
    <name type="scientific">Hevea brasiliensis</name>
    <name type="common">Para rubber tree</name>
    <name type="synonym">Siphonia brasiliensis</name>
    <dbReference type="NCBI Taxonomy" id="3981"/>
    <lineage>
        <taxon>Eukaryota</taxon>
        <taxon>Viridiplantae</taxon>
        <taxon>Streptophyta</taxon>
        <taxon>Embryophyta</taxon>
        <taxon>Tracheophyta</taxon>
        <taxon>Spermatophyta</taxon>
        <taxon>Magnoliopsida</taxon>
        <taxon>eudicotyledons</taxon>
        <taxon>Gunneridae</taxon>
        <taxon>Pentapetalae</taxon>
        <taxon>rosids</taxon>
        <taxon>fabids</taxon>
        <taxon>Malpighiales</taxon>
        <taxon>Euphorbiaceae</taxon>
        <taxon>Crotonoideae</taxon>
        <taxon>Micrandreae</taxon>
        <taxon>Hevea</taxon>
    </lineage>
</organism>
<feature type="region of interest" description="Disordered" evidence="1">
    <location>
        <begin position="50"/>
        <end position="139"/>
    </location>
</feature>
<evidence type="ECO:0000313" key="2">
    <source>
        <dbReference type="EMBL" id="KAF2286292.1"/>
    </source>
</evidence>
<dbReference type="EMBL" id="JAAGAX010000017">
    <property type="protein sequence ID" value="KAF2286292.1"/>
    <property type="molecule type" value="Genomic_DNA"/>
</dbReference>
<gene>
    <name evidence="2" type="ORF">GH714_013334</name>
</gene>
<reference evidence="2 3" key="1">
    <citation type="journal article" date="2020" name="Mol. Plant">
        <title>The Chromosome-Based Rubber Tree Genome Provides New Insights into Spurge Genome Evolution and Rubber Biosynthesis.</title>
        <authorList>
            <person name="Liu J."/>
            <person name="Shi C."/>
            <person name="Shi C.C."/>
            <person name="Li W."/>
            <person name="Zhang Q.J."/>
            <person name="Zhang Y."/>
            <person name="Li K."/>
            <person name="Lu H.F."/>
            <person name="Shi C."/>
            <person name="Zhu S.T."/>
            <person name="Xiao Z.Y."/>
            <person name="Nan H."/>
            <person name="Yue Y."/>
            <person name="Zhu X.G."/>
            <person name="Wu Y."/>
            <person name="Hong X.N."/>
            <person name="Fan G.Y."/>
            <person name="Tong Y."/>
            <person name="Zhang D."/>
            <person name="Mao C.L."/>
            <person name="Liu Y.L."/>
            <person name="Hao S.J."/>
            <person name="Liu W.Q."/>
            <person name="Lv M.Q."/>
            <person name="Zhang H.B."/>
            <person name="Liu Y."/>
            <person name="Hu-Tang G.R."/>
            <person name="Wang J.P."/>
            <person name="Wang J.H."/>
            <person name="Sun Y.H."/>
            <person name="Ni S.B."/>
            <person name="Chen W.B."/>
            <person name="Zhang X.C."/>
            <person name="Jiao Y.N."/>
            <person name="Eichler E.E."/>
            <person name="Li G.H."/>
            <person name="Liu X."/>
            <person name="Gao L.Z."/>
        </authorList>
    </citation>
    <scope>NUCLEOTIDE SEQUENCE [LARGE SCALE GENOMIC DNA]</scope>
    <source>
        <strain evidence="3">cv. GT1</strain>
        <tissue evidence="2">Leaf</tissue>
    </source>
</reference>
<dbReference type="Proteomes" id="UP000467840">
    <property type="component" value="Chromosome 3"/>
</dbReference>
<protein>
    <submittedName>
        <fullName evidence="2">Uncharacterized protein</fullName>
    </submittedName>
</protein>
<feature type="compositionally biased region" description="Basic and acidic residues" evidence="1">
    <location>
        <begin position="53"/>
        <end position="69"/>
    </location>
</feature>
<name>A0A6A6KBQ7_HEVBR</name>
<keyword evidence="3" id="KW-1185">Reference proteome</keyword>
<evidence type="ECO:0000256" key="1">
    <source>
        <dbReference type="SAM" id="MobiDB-lite"/>
    </source>
</evidence>